<keyword evidence="9" id="KW-1185">Reference proteome</keyword>
<dbReference type="Gene3D" id="3.30.160.60">
    <property type="entry name" value="Classic Zinc Finger"/>
    <property type="match status" value="3"/>
</dbReference>
<keyword evidence="5" id="KW-0862">Zinc</keyword>
<dbReference type="GO" id="GO:0000978">
    <property type="term" value="F:RNA polymerase II cis-regulatory region sequence-specific DNA binding"/>
    <property type="evidence" value="ECO:0007669"/>
    <property type="project" value="TreeGrafter"/>
</dbReference>
<dbReference type="PROSITE" id="PS50157">
    <property type="entry name" value="ZINC_FINGER_C2H2_2"/>
    <property type="match status" value="3"/>
</dbReference>
<gene>
    <name evidence="8" type="ORF">QE152_g4260</name>
</gene>
<evidence type="ECO:0000313" key="8">
    <source>
        <dbReference type="EMBL" id="KAK9752342.1"/>
    </source>
</evidence>
<keyword evidence="2" id="KW-0479">Metal-binding</keyword>
<dbReference type="PANTHER" id="PTHR24384:SF218">
    <property type="entry name" value="ZINC FINGER PROTEIN 502"/>
    <property type="match status" value="1"/>
</dbReference>
<keyword evidence="3" id="KW-0677">Repeat</keyword>
<dbReference type="EMBL" id="JASPKY010000021">
    <property type="protein sequence ID" value="KAK9752342.1"/>
    <property type="molecule type" value="Genomic_DNA"/>
</dbReference>
<dbReference type="InterPro" id="IPR050752">
    <property type="entry name" value="C2H2-ZF_domain"/>
</dbReference>
<evidence type="ECO:0000259" key="7">
    <source>
        <dbReference type="PROSITE" id="PS50157"/>
    </source>
</evidence>
<keyword evidence="4 6" id="KW-0863">Zinc-finger</keyword>
<dbReference type="AlphaFoldDB" id="A0AAW1MVT2"/>
<dbReference type="PANTHER" id="PTHR24384">
    <property type="entry name" value="FINGER PUTATIVE TRANSCRIPTION FACTOR FAMILY-RELATED"/>
    <property type="match status" value="1"/>
</dbReference>
<evidence type="ECO:0000256" key="4">
    <source>
        <dbReference type="ARBA" id="ARBA00022771"/>
    </source>
</evidence>
<evidence type="ECO:0000256" key="6">
    <source>
        <dbReference type="PROSITE-ProRule" id="PRU00042"/>
    </source>
</evidence>
<dbReference type="Proteomes" id="UP001458880">
    <property type="component" value="Unassembled WGS sequence"/>
</dbReference>
<dbReference type="SMART" id="SM00355">
    <property type="entry name" value="ZnF_C2H2"/>
    <property type="match status" value="3"/>
</dbReference>
<organism evidence="8 9">
    <name type="scientific">Popillia japonica</name>
    <name type="common">Japanese beetle</name>
    <dbReference type="NCBI Taxonomy" id="7064"/>
    <lineage>
        <taxon>Eukaryota</taxon>
        <taxon>Metazoa</taxon>
        <taxon>Ecdysozoa</taxon>
        <taxon>Arthropoda</taxon>
        <taxon>Hexapoda</taxon>
        <taxon>Insecta</taxon>
        <taxon>Pterygota</taxon>
        <taxon>Neoptera</taxon>
        <taxon>Endopterygota</taxon>
        <taxon>Coleoptera</taxon>
        <taxon>Polyphaga</taxon>
        <taxon>Scarabaeiformia</taxon>
        <taxon>Scarabaeidae</taxon>
        <taxon>Rutelinae</taxon>
        <taxon>Popillia</taxon>
    </lineage>
</organism>
<accession>A0AAW1MVT2</accession>
<reference evidence="8 9" key="1">
    <citation type="journal article" date="2024" name="BMC Genomics">
        <title>De novo assembly and annotation of Popillia japonica's genome with initial clues to its potential as an invasive pest.</title>
        <authorList>
            <person name="Cucini C."/>
            <person name="Boschi S."/>
            <person name="Funari R."/>
            <person name="Cardaioli E."/>
            <person name="Iannotti N."/>
            <person name="Marturano G."/>
            <person name="Paoli F."/>
            <person name="Bruttini M."/>
            <person name="Carapelli A."/>
            <person name="Frati F."/>
            <person name="Nardi F."/>
        </authorList>
    </citation>
    <scope>NUCLEOTIDE SEQUENCE [LARGE SCALE GENOMIC DNA]</scope>
    <source>
        <strain evidence="8">DMR45628</strain>
    </source>
</reference>
<dbReference type="InterPro" id="IPR013087">
    <property type="entry name" value="Znf_C2H2_type"/>
</dbReference>
<dbReference type="SUPFAM" id="SSF57667">
    <property type="entry name" value="beta-beta-alpha zinc fingers"/>
    <property type="match status" value="2"/>
</dbReference>
<dbReference type="GO" id="GO:0000981">
    <property type="term" value="F:DNA-binding transcription factor activity, RNA polymerase II-specific"/>
    <property type="evidence" value="ECO:0007669"/>
    <property type="project" value="TreeGrafter"/>
</dbReference>
<comment type="caution">
    <text evidence="8">The sequence shown here is derived from an EMBL/GenBank/DDBJ whole genome shotgun (WGS) entry which is preliminary data.</text>
</comment>
<comment type="similarity">
    <text evidence="1">Belongs to the krueppel C2H2-type zinc-finger protein family.</text>
</comment>
<feature type="domain" description="C2H2-type" evidence="7">
    <location>
        <begin position="174"/>
        <end position="196"/>
    </location>
</feature>
<protein>
    <submittedName>
        <fullName evidence="8">Zinc finger, C2H2 type</fullName>
    </submittedName>
</protein>
<feature type="domain" description="C2H2-type" evidence="7">
    <location>
        <begin position="206"/>
        <end position="233"/>
    </location>
</feature>
<evidence type="ECO:0000256" key="2">
    <source>
        <dbReference type="ARBA" id="ARBA00022723"/>
    </source>
</evidence>
<dbReference type="InterPro" id="IPR036236">
    <property type="entry name" value="Znf_C2H2_sf"/>
</dbReference>
<evidence type="ECO:0000256" key="1">
    <source>
        <dbReference type="ARBA" id="ARBA00006991"/>
    </source>
</evidence>
<dbReference type="PROSITE" id="PS00028">
    <property type="entry name" value="ZINC_FINGER_C2H2_1"/>
    <property type="match status" value="3"/>
</dbReference>
<feature type="domain" description="C2H2-type" evidence="7">
    <location>
        <begin position="22"/>
        <end position="49"/>
    </location>
</feature>
<dbReference type="Pfam" id="PF00096">
    <property type="entry name" value="zf-C2H2"/>
    <property type="match status" value="3"/>
</dbReference>
<evidence type="ECO:0000313" key="9">
    <source>
        <dbReference type="Proteomes" id="UP001458880"/>
    </source>
</evidence>
<evidence type="ECO:0000256" key="3">
    <source>
        <dbReference type="ARBA" id="ARBA00022737"/>
    </source>
</evidence>
<proteinExistence type="inferred from homology"/>
<evidence type="ECO:0000256" key="5">
    <source>
        <dbReference type="ARBA" id="ARBA00022833"/>
    </source>
</evidence>
<dbReference type="GO" id="GO:0008270">
    <property type="term" value="F:zinc ion binding"/>
    <property type="evidence" value="ECO:0007669"/>
    <property type="project" value="UniProtKB-KW"/>
</dbReference>
<name>A0AAW1MVT2_POPJA</name>
<sequence length="238" mass="26717">MLAEQEVDLVQHEGLHAERQLLLCELCGKSFSQLSHLTLHTQEHNTIKPLESERNSLSIKPLESGRSQQIFADEIDVMQNETVYSEEVAFNCEMQIDGPFEADSDQKIVTEEIDRELVHSAGKDASCEPCSDQILDAEAYNLDKSVAAEFIQEKHAEENGLLGNEAILIEEEILSCELCGKNFENRGALEQHSRAHIQLCQGEEPYVCGFCGETFAFKSNAEKHSLIHNSDKPQLINE</sequence>